<evidence type="ECO:0000313" key="10">
    <source>
        <dbReference type="Proteomes" id="UP001488838"/>
    </source>
</evidence>
<evidence type="ECO:0000256" key="8">
    <source>
        <dbReference type="SAM" id="Phobius"/>
    </source>
</evidence>
<keyword evidence="3 8" id="KW-1133">Transmembrane helix</keyword>
<dbReference type="AlphaFoldDB" id="A0AAW0H9Q1"/>
<evidence type="ECO:0000256" key="6">
    <source>
        <dbReference type="ARBA" id="ARBA00023170"/>
    </source>
</evidence>
<protein>
    <recommendedName>
        <fullName evidence="11">G-protein coupled receptors family 1 profile domain-containing protein</fullName>
    </recommendedName>
</protein>
<keyword evidence="10" id="KW-1185">Reference proteome</keyword>
<keyword evidence="7" id="KW-0807">Transducer</keyword>
<name>A0AAW0H9Q1_MYOGA</name>
<evidence type="ECO:0000256" key="4">
    <source>
        <dbReference type="ARBA" id="ARBA00023040"/>
    </source>
</evidence>
<evidence type="ECO:0000313" key="9">
    <source>
        <dbReference type="EMBL" id="KAK7798095.1"/>
    </source>
</evidence>
<accession>A0AAW0H9Q1</accession>
<sequence length="98" mass="10919">MDKINDSVVSEFVLLGLSGSRELQLFFFVFFSALYIAIVLGNLLIIIAVTSDSRGEMVLLVSMAYDRYVAICKPLHYLIIMNRSPQPYSSTLAQSGHV</sequence>
<dbReference type="PANTHER" id="PTHR48002">
    <property type="entry name" value="OLFACTORY RECEPTOR"/>
    <property type="match status" value="1"/>
</dbReference>
<evidence type="ECO:0000256" key="2">
    <source>
        <dbReference type="ARBA" id="ARBA00022692"/>
    </source>
</evidence>
<gene>
    <name evidence="9" type="ORF">U0070_006499</name>
</gene>
<comment type="caution">
    <text evidence="9">The sequence shown here is derived from an EMBL/GenBank/DDBJ whole genome shotgun (WGS) entry which is preliminary data.</text>
</comment>
<keyword evidence="2 8" id="KW-0812">Transmembrane</keyword>
<keyword evidence="5 8" id="KW-0472">Membrane</keyword>
<dbReference type="Gene3D" id="1.20.1070.10">
    <property type="entry name" value="Rhodopsin 7-helix transmembrane proteins"/>
    <property type="match status" value="1"/>
</dbReference>
<keyword evidence="6" id="KW-0675">Receptor</keyword>
<dbReference type="EMBL" id="JBBHLL010000732">
    <property type="protein sequence ID" value="KAK7798095.1"/>
    <property type="molecule type" value="Genomic_DNA"/>
</dbReference>
<organism evidence="9 10">
    <name type="scientific">Myodes glareolus</name>
    <name type="common">Bank vole</name>
    <name type="synonym">Clethrionomys glareolus</name>
    <dbReference type="NCBI Taxonomy" id="447135"/>
    <lineage>
        <taxon>Eukaryota</taxon>
        <taxon>Metazoa</taxon>
        <taxon>Chordata</taxon>
        <taxon>Craniata</taxon>
        <taxon>Vertebrata</taxon>
        <taxon>Euteleostomi</taxon>
        <taxon>Mammalia</taxon>
        <taxon>Eutheria</taxon>
        <taxon>Euarchontoglires</taxon>
        <taxon>Glires</taxon>
        <taxon>Rodentia</taxon>
        <taxon>Myomorpha</taxon>
        <taxon>Muroidea</taxon>
        <taxon>Cricetidae</taxon>
        <taxon>Arvicolinae</taxon>
        <taxon>Myodes</taxon>
    </lineage>
</organism>
<dbReference type="InterPro" id="IPR050427">
    <property type="entry name" value="Olfactory_Receptors"/>
</dbReference>
<dbReference type="SUPFAM" id="SSF81321">
    <property type="entry name" value="Family A G protein-coupled receptor-like"/>
    <property type="match status" value="1"/>
</dbReference>
<evidence type="ECO:0000256" key="3">
    <source>
        <dbReference type="ARBA" id="ARBA00022989"/>
    </source>
</evidence>
<feature type="transmembrane region" description="Helical" evidence="8">
    <location>
        <begin position="25"/>
        <end position="49"/>
    </location>
</feature>
<dbReference type="GO" id="GO:0004930">
    <property type="term" value="F:G protein-coupled receptor activity"/>
    <property type="evidence" value="ECO:0007669"/>
    <property type="project" value="UniProtKB-KW"/>
</dbReference>
<dbReference type="GO" id="GO:0016020">
    <property type="term" value="C:membrane"/>
    <property type="evidence" value="ECO:0007669"/>
    <property type="project" value="UniProtKB-SubCell"/>
</dbReference>
<proteinExistence type="predicted"/>
<evidence type="ECO:0008006" key="11">
    <source>
        <dbReference type="Google" id="ProtNLM"/>
    </source>
</evidence>
<reference evidence="9 10" key="1">
    <citation type="journal article" date="2023" name="bioRxiv">
        <title>Conserved and derived expression patterns and positive selection on dental genes reveal complex evolutionary context of ever-growing rodent molars.</title>
        <authorList>
            <person name="Calamari Z.T."/>
            <person name="Song A."/>
            <person name="Cohen E."/>
            <person name="Akter M."/>
            <person name="Roy R.D."/>
            <person name="Hallikas O."/>
            <person name="Christensen M.M."/>
            <person name="Li P."/>
            <person name="Marangoni P."/>
            <person name="Jernvall J."/>
            <person name="Klein O.D."/>
        </authorList>
    </citation>
    <scope>NUCLEOTIDE SEQUENCE [LARGE SCALE GENOMIC DNA]</scope>
    <source>
        <strain evidence="9">V071</strain>
    </source>
</reference>
<evidence type="ECO:0000256" key="7">
    <source>
        <dbReference type="ARBA" id="ARBA00023224"/>
    </source>
</evidence>
<evidence type="ECO:0000256" key="5">
    <source>
        <dbReference type="ARBA" id="ARBA00023136"/>
    </source>
</evidence>
<keyword evidence="4" id="KW-0297">G-protein coupled receptor</keyword>
<comment type="subcellular location">
    <subcellularLocation>
        <location evidence="1">Membrane</location>
        <topology evidence="1">Multi-pass membrane protein</topology>
    </subcellularLocation>
</comment>
<evidence type="ECO:0000256" key="1">
    <source>
        <dbReference type="ARBA" id="ARBA00004141"/>
    </source>
</evidence>
<dbReference type="Proteomes" id="UP001488838">
    <property type="component" value="Unassembled WGS sequence"/>
</dbReference>